<dbReference type="RefSeq" id="WP_142905325.1">
    <property type="nucleotide sequence ID" value="NZ_ML660096.1"/>
</dbReference>
<reference evidence="1 2" key="1">
    <citation type="submission" date="2019-06" db="EMBL/GenBank/DDBJ databases">
        <title>Whole genome sequence for Cellvibrionaceae sp. R142.</title>
        <authorList>
            <person name="Wang G."/>
        </authorList>
    </citation>
    <scope>NUCLEOTIDE SEQUENCE [LARGE SCALE GENOMIC DNA]</scope>
    <source>
        <strain evidence="1 2">R142</strain>
    </source>
</reference>
<keyword evidence="2" id="KW-1185">Reference proteome</keyword>
<dbReference type="OrthoDB" id="5696937at2"/>
<dbReference type="Proteomes" id="UP000319732">
    <property type="component" value="Unassembled WGS sequence"/>
</dbReference>
<name>A0A545TBC4_9GAMM</name>
<dbReference type="SUPFAM" id="SSF53335">
    <property type="entry name" value="S-adenosyl-L-methionine-dependent methyltransferases"/>
    <property type="match status" value="1"/>
</dbReference>
<dbReference type="InterPro" id="IPR029063">
    <property type="entry name" value="SAM-dependent_MTases_sf"/>
</dbReference>
<dbReference type="Pfam" id="PF07942">
    <property type="entry name" value="CARME"/>
    <property type="match status" value="1"/>
</dbReference>
<evidence type="ECO:0000313" key="2">
    <source>
        <dbReference type="Proteomes" id="UP000319732"/>
    </source>
</evidence>
<dbReference type="SUPFAM" id="SSF158997">
    <property type="entry name" value="Trm112p-like"/>
    <property type="match status" value="1"/>
</dbReference>
<evidence type="ECO:0000313" key="1">
    <source>
        <dbReference type="EMBL" id="TQV74504.1"/>
    </source>
</evidence>
<protein>
    <submittedName>
        <fullName evidence="1">Uncharacterized protein</fullName>
    </submittedName>
</protein>
<dbReference type="EMBL" id="VHSG01000016">
    <property type="protein sequence ID" value="TQV74504.1"/>
    <property type="molecule type" value="Genomic_DNA"/>
</dbReference>
<dbReference type="GO" id="GO:0008757">
    <property type="term" value="F:S-adenosylmethionine-dependent methyltransferase activity"/>
    <property type="evidence" value="ECO:0007669"/>
    <property type="project" value="InterPro"/>
</dbReference>
<dbReference type="AlphaFoldDB" id="A0A545TBC4"/>
<sequence>MNLTASLCELLACPLSGRPLQLVDGQLQVDDATQRYPVINDIPWVLPNAEHSLLDWGAKLNHFNQVLLSEVKALEAECKKAQGATLDRLERLLAAKKRFVRCVSELLRPVVSARVTRKPVYDALRDRAPSTQNLLSYEANLYRDWVWGEQENALTQDLVLAHLLQQSLGNMLVLGAGAGRLALDLHCELKPDITVATDINPLLMMCFKHLLDGKQLRIDEFPLQPRASEFVAVEHLIEGLQWPQGLHLLFSDATKPAFKPEAFNTVITPWLVDIQPLAFGRFVQQLNQYLPLGGQWINFGSLVFNQKRDLHCYGIEEVKQLAEAQGFNILELKTHEIPYLKSPYNAGYRMEHVWTWRAQKVAAVKPLHNPQTMPGWILDIQQAVPKNQYFRNFTITHRVYAQLTGEVDGKTSIAKIAKKVAKQNNMDVRESEVLVKNFFSDLVSQSD</sequence>
<dbReference type="InterPro" id="IPR012901">
    <property type="entry name" value="CARME"/>
</dbReference>
<proteinExistence type="predicted"/>
<dbReference type="Gene3D" id="3.40.50.150">
    <property type="entry name" value="Vaccinia Virus protein VP39"/>
    <property type="match status" value="1"/>
</dbReference>
<accession>A0A545TBC4</accession>
<organism evidence="1 2">
    <name type="scientific">Exilibacterium tricleocarpae</name>
    <dbReference type="NCBI Taxonomy" id="2591008"/>
    <lineage>
        <taxon>Bacteria</taxon>
        <taxon>Pseudomonadati</taxon>
        <taxon>Pseudomonadota</taxon>
        <taxon>Gammaproteobacteria</taxon>
        <taxon>Cellvibrionales</taxon>
        <taxon>Cellvibrionaceae</taxon>
        <taxon>Exilibacterium</taxon>
    </lineage>
</organism>
<gene>
    <name evidence="1" type="ORF">FKG94_15920</name>
</gene>
<comment type="caution">
    <text evidence="1">The sequence shown here is derived from an EMBL/GenBank/DDBJ whole genome shotgun (WGS) entry which is preliminary data.</text>
</comment>
<dbReference type="Gene3D" id="2.20.25.10">
    <property type="match status" value="1"/>
</dbReference>